<dbReference type="InterPro" id="IPR000866">
    <property type="entry name" value="AhpC/TSA"/>
</dbReference>
<gene>
    <name evidence="8" type="ORF">A2773_01885</name>
</gene>
<dbReference type="PANTHER" id="PTHR42852:SF13">
    <property type="entry name" value="PROTEIN DIPZ"/>
    <property type="match status" value="1"/>
</dbReference>
<dbReference type="InterPro" id="IPR003834">
    <property type="entry name" value="Cyt_c_assmbl_TM_dom"/>
</dbReference>
<keyword evidence="2" id="KW-1003">Cell membrane</keyword>
<keyword evidence="4 6" id="KW-1133">Transmembrane helix</keyword>
<feature type="transmembrane region" description="Helical" evidence="6">
    <location>
        <begin position="152"/>
        <end position="175"/>
    </location>
</feature>
<evidence type="ECO:0000313" key="8">
    <source>
        <dbReference type="EMBL" id="OGG12938.1"/>
    </source>
</evidence>
<proteinExistence type="predicted"/>
<comment type="caution">
    <text evidence="8">The sequence shown here is derived from an EMBL/GenBank/DDBJ whole genome shotgun (WGS) entry which is preliminary data.</text>
</comment>
<dbReference type="GO" id="GO:0016209">
    <property type="term" value="F:antioxidant activity"/>
    <property type="evidence" value="ECO:0007669"/>
    <property type="project" value="InterPro"/>
</dbReference>
<dbReference type="InterPro" id="IPR013766">
    <property type="entry name" value="Thioredoxin_domain"/>
</dbReference>
<dbReference type="STRING" id="1798375.A2773_01885"/>
<keyword evidence="5 6" id="KW-0472">Membrane</keyword>
<evidence type="ECO:0000256" key="1">
    <source>
        <dbReference type="ARBA" id="ARBA00004651"/>
    </source>
</evidence>
<dbReference type="EMBL" id="MFJE01000068">
    <property type="protein sequence ID" value="OGG12938.1"/>
    <property type="molecule type" value="Genomic_DNA"/>
</dbReference>
<feature type="transmembrane region" description="Helical" evidence="6">
    <location>
        <begin position="6"/>
        <end position="29"/>
    </location>
</feature>
<evidence type="ECO:0000256" key="2">
    <source>
        <dbReference type="ARBA" id="ARBA00022475"/>
    </source>
</evidence>
<dbReference type="Pfam" id="PF00578">
    <property type="entry name" value="AhpC-TSA"/>
    <property type="match status" value="1"/>
</dbReference>
<feature type="transmembrane region" description="Helical" evidence="6">
    <location>
        <begin position="196"/>
        <end position="212"/>
    </location>
</feature>
<organism evidence="8 9">
    <name type="scientific">Candidatus Gottesmanbacteria bacterium RIFCSPHIGHO2_01_FULL_39_10</name>
    <dbReference type="NCBI Taxonomy" id="1798375"/>
    <lineage>
        <taxon>Bacteria</taxon>
        <taxon>Candidatus Gottesmaniibacteriota</taxon>
    </lineage>
</organism>
<feature type="transmembrane region" description="Helical" evidence="6">
    <location>
        <begin position="116"/>
        <end position="146"/>
    </location>
</feature>
<evidence type="ECO:0000256" key="6">
    <source>
        <dbReference type="SAM" id="Phobius"/>
    </source>
</evidence>
<dbReference type="Proteomes" id="UP000177383">
    <property type="component" value="Unassembled WGS sequence"/>
</dbReference>
<name>A0A1F5ZKC9_9BACT</name>
<dbReference type="Gene3D" id="3.40.30.10">
    <property type="entry name" value="Glutaredoxin"/>
    <property type="match status" value="1"/>
</dbReference>
<dbReference type="InterPro" id="IPR041017">
    <property type="entry name" value="Thioredoxin_10"/>
</dbReference>
<dbReference type="GO" id="GO:0005886">
    <property type="term" value="C:plasma membrane"/>
    <property type="evidence" value="ECO:0007669"/>
    <property type="project" value="UniProtKB-SubCell"/>
</dbReference>
<dbReference type="Pfam" id="PF17991">
    <property type="entry name" value="Thioredoxin_10"/>
    <property type="match status" value="1"/>
</dbReference>
<comment type="subcellular location">
    <subcellularLocation>
        <location evidence="1">Cell membrane</location>
        <topology evidence="1">Multi-pass membrane protein</topology>
    </subcellularLocation>
</comment>
<dbReference type="AlphaFoldDB" id="A0A1F5ZKC9"/>
<feature type="transmembrane region" description="Helical" evidence="6">
    <location>
        <begin position="74"/>
        <end position="95"/>
    </location>
</feature>
<dbReference type="Gene3D" id="2.60.120.260">
    <property type="entry name" value="Galactose-binding domain-like"/>
    <property type="match status" value="1"/>
</dbReference>
<evidence type="ECO:0000256" key="3">
    <source>
        <dbReference type="ARBA" id="ARBA00022692"/>
    </source>
</evidence>
<evidence type="ECO:0000259" key="7">
    <source>
        <dbReference type="PROSITE" id="PS51352"/>
    </source>
</evidence>
<evidence type="ECO:0000256" key="4">
    <source>
        <dbReference type="ARBA" id="ARBA00022989"/>
    </source>
</evidence>
<evidence type="ECO:0000313" key="9">
    <source>
        <dbReference type="Proteomes" id="UP000177383"/>
    </source>
</evidence>
<feature type="domain" description="Thioredoxin" evidence="7">
    <location>
        <begin position="257"/>
        <end position="417"/>
    </location>
</feature>
<dbReference type="CDD" id="cd03012">
    <property type="entry name" value="TlpA_like_DipZ_like"/>
    <property type="match status" value="1"/>
</dbReference>
<reference evidence="8 9" key="1">
    <citation type="journal article" date="2016" name="Nat. Commun.">
        <title>Thousands of microbial genomes shed light on interconnected biogeochemical processes in an aquifer system.</title>
        <authorList>
            <person name="Anantharaman K."/>
            <person name="Brown C.T."/>
            <person name="Hug L.A."/>
            <person name="Sharon I."/>
            <person name="Castelle C.J."/>
            <person name="Probst A.J."/>
            <person name="Thomas B.C."/>
            <person name="Singh A."/>
            <person name="Wilkins M.J."/>
            <person name="Karaoz U."/>
            <person name="Brodie E.L."/>
            <person name="Williams K.H."/>
            <person name="Hubbard S.S."/>
            <person name="Banfield J.F."/>
        </authorList>
    </citation>
    <scope>NUCLEOTIDE SEQUENCE [LARGE SCALE GENOMIC DNA]</scope>
</reference>
<dbReference type="PROSITE" id="PS51352">
    <property type="entry name" value="THIOREDOXIN_2"/>
    <property type="match status" value="1"/>
</dbReference>
<sequence>MLLLLIFAFLAGIVTILSPCILPILPIVLTGTIAGDKKYPFGVILGFILSFTFFTLFLSTLVKLTGIPADSLRFISVVIVFLFGLSLIIPRFQLFTETLFSRLTSRLPQNQNRSSLKGGVMVGLSLGLLWTPCVGPILASVISLALTGSVTGVAFFITLAYALGTAIPLFAIMYGGRNLLTKIPGLMQNTGKIQKIFGVFMILTAIGIFLNIDRKFQVFVLEKFPQYGVGLTKLEDNDLVKNALNILNPNTSKSNNENLGKPMLDLIEEDLNQAPELIPGGEWFNLPAGRQALYFKNLKGKVVLIDFWTYTCINCIRTLPHLKNWHEKYKDQGLVIIGVHTPEFEFEKNPENVRKAISDFGIKYTVMQDNNYTTWTAYNNRYWPAKYLIDSKGKIRYTHFGEGEYEKTEKIIQDLLKESGVDLKADVTNMPDETPRIKTTPEAYLGSTRMAFFYPSGNIGNGKKTFTLPQNIPTNYFSLGGEWTITDEYSLSGKNAVLELNFYGGKVFLVMRPDEKITNQKVKVILDGKLVNKLNSGIDVKNGIVTLDSDRLYDLIDLRGNPGEHLLRLEFDPGISIFAFTFG</sequence>
<feature type="transmembrane region" description="Helical" evidence="6">
    <location>
        <begin position="41"/>
        <end position="62"/>
    </location>
</feature>
<dbReference type="GO" id="GO:0016491">
    <property type="term" value="F:oxidoreductase activity"/>
    <property type="evidence" value="ECO:0007669"/>
    <property type="project" value="InterPro"/>
</dbReference>
<dbReference type="PANTHER" id="PTHR42852">
    <property type="entry name" value="THIOL:DISULFIDE INTERCHANGE PROTEIN DSBE"/>
    <property type="match status" value="1"/>
</dbReference>
<protein>
    <recommendedName>
        <fullName evidence="7">Thioredoxin domain-containing protein</fullName>
    </recommendedName>
</protein>
<dbReference type="InterPro" id="IPR050553">
    <property type="entry name" value="Thioredoxin_ResA/DsbE_sf"/>
</dbReference>
<evidence type="ECO:0000256" key="5">
    <source>
        <dbReference type="ARBA" id="ARBA00023136"/>
    </source>
</evidence>
<dbReference type="InterPro" id="IPR036249">
    <property type="entry name" value="Thioredoxin-like_sf"/>
</dbReference>
<dbReference type="GO" id="GO:0017004">
    <property type="term" value="P:cytochrome complex assembly"/>
    <property type="evidence" value="ECO:0007669"/>
    <property type="project" value="InterPro"/>
</dbReference>
<accession>A0A1F5ZKC9</accession>
<dbReference type="Pfam" id="PF02683">
    <property type="entry name" value="DsbD_TM"/>
    <property type="match status" value="1"/>
</dbReference>
<keyword evidence="3 6" id="KW-0812">Transmembrane</keyword>
<dbReference type="SUPFAM" id="SSF52833">
    <property type="entry name" value="Thioredoxin-like"/>
    <property type="match status" value="1"/>
</dbReference>